<proteinExistence type="predicted"/>
<dbReference type="PANTHER" id="PTHR48079:SF6">
    <property type="entry name" value="NAD(P)-BINDING DOMAIN-CONTAINING PROTEIN-RELATED"/>
    <property type="match status" value="1"/>
</dbReference>
<evidence type="ECO:0000313" key="2">
    <source>
        <dbReference type="EMBL" id="TXS93785.1"/>
    </source>
</evidence>
<keyword evidence="3" id="KW-1185">Reference proteome</keyword>
<dbReference type="Proteomes" id="UP000321039">
    <property type="component" value="Unassembled WGS sequence"/>
</dbReference>
<dbReference type="GO" id="GO:0004029">
    <property type="term" value="F:aldehyde dehydrogenase (NAD+) activity"/>
    <property type="evidence" value="ECO:0007669"/>
    <property type="project" value="TreeGrafter"/>
</dbReference>
<comment type="caution">
    <text evidence="2">The sequence shown here is derived from an EMBL/GenBank/DDBJ whole genome shotgun (WGS) entry which is preliminary data.</text>
</comment>
<dbReference type="InterPro" id="IPR016040">
    <property type="entry name" value="NAD(P)-bd_dom"/>
</dbReference>
<dbReference type="EMBL" id="VRZA01000003">
    <property type="protein sequence ID" value="TXS93785.1"/>
    <property type="molecule type" value="Genomic_DNA"/>
</dbReference>
<dbReference type="Gene3D" id="3.40.50.720">
    <property type="entry name" value="NAD(P)-binding Rossmann-like Domain"/>
    <property type="match status" value="1"/>
</dbReference>
<dbReference type="PANTHER" id="PTHR48079">
    <property type="entry name" value="PROTEIN YEEZ"/>
    <property type="match status" value="1"/>
</dbReference>
<evidence type="ECO:0000313" key="3">
    <source>
        <dbReference type="Proteomes" id="UP000321039"/>
    </source>
</evidence>
<dbReference type="AlphaFoldDB" id="A0A5C8ZYX6"/>
<dbReference type="RefSeq" id="WP_148068128.1">
    <property type="nucleotide sequence ID" value="NZ_VRZA01000003.1"/>
</dbReference>
<dbReference type="SUPFAM" id="SSF51735">
    <property type="entry name" value="NAD(P)-binding Rossmann-fold domains"/>
    <property type="match status" value="1"/>
</dbReference>
<feature type="domain" description="NAD(P)-binding" evidence="1">
    <location>
        <begin position="19"/>
        <end position="207"/>
    </location>
</feature>
<dbReference type="InterPro" id="IPR051783">
    <property type="entry name" value="NAD(P)-dependent_oxidoreduct"/>
</dbReference>
<gene>
    <name evidence="2" type="ORF">FV139_09105</name>
</gene>
<name>A0A5C8ZYX6_9GAMM</name>
<accession>A0A5C8ZYX6</accession>
<dbReference type="InterPro" id="IPR036291">
    <property type="entry name" value="NAD(P)-bd_dom_sf"/>
</dbReference>
<sequence>MPASERSSSARSVLVLGCGDLGIRLAAQLPATWRLTGVRRDPTALPPGIQALAADYTQSGSLQSLADLAPDYVVTTLKPTGRDAAGYETGFTRATENLLAGLGGHRPRAVLMVSSTRVYAEHDGGWVDENSPLATGDPAARAIIDAEAELLASGHNASVIRCGGIYGEPQGRLLSRVAGGDVTAAEPLRYSNRIHRDDVAGLLAFLLRQVEEGGELAPVYLGVDNCPAPQHVVEAWLAQQLGVPATATRAPATGHKRCHNQVLSASGYLLRYPDYRSGYAAVLAAREQAC</sequence>
<evidence type="ECO:0000259" key="1">
    <source>
        <dbReference type="Pfam" id="PF13460"/>
    </source>
</evidence>
<reference evidence="2 3" key="1">
    <citation type="submission" date="2019-08" db="EMBL/GenBank/DDBJ databases">
        <title>Parahaliea maris sp. nov., isolated from the surface seawater.</title>
        <authorList>
            <person name="Liu Y."/>
        </authorList>
    </citation>
    <scope>NUCLEOTIDE SEQUENCE [LARGE SCALE GENOMIC DNA]</scope>
    <source>
        <strain evidence="2 3">HSLHS9</strain>
    </source>
</reference>
<protein>
    <submittedName>
        <fullName evidence="2">NAD(P)H-binding protein</fullName>
    </submittedName>
</protein>
<dbReference type="Pfam" id="PF13460">
    <property type="entry name" value="NAD_binding_10"/>
    <property type="match status" value="1"/>
</dbReference>
<dbReference type="GO" id="GO:0005737">
    <property type="term" value="C:cytoplasm"/>
    <property type="evidence" value="ECO:0007669"/>
    <property type="project" value="TreeGrafter"/>
</dbReference>
<organism evidence="2 3">
    <name type="scientific">Parahaliea maris</name>
    <dbReference type="NCBI Taxonomy" id="2716870"/>
    <lineage>
        <taxon>Bacteria</taxon>
        <taxon>Pseudomonadati</taxon>
        <taxon>Pseudomonadota</taxon>
        <taxon>Gammaproteobacteria</taxon>
        <taxon>Cellvibrionales</taxon>
        <taxon>Halieaceae</taxon>
        <taxon>Parahaliea</taxon>
    </lineage>
</organism>